<comment type="subcellular location">
    <subcellularLocation>
        <location evidence="1">Membrane</location>
        <topology evidence="1">Multi-pass membrane protein</topology>
    </subcellularLocation>
</comment>
<feature type="transmembrane region" description="Helical" evidence="5">
    <location>
        <begin position="333"/>
        <end position="354"/>
    </location>
</feature>
<evidence type="ECO:0000313" key="8">
    <source>
        <dbReference type="Proteomes" id="UP001231197"/>
    </source>
</evidence>
<keyword evidence="4 5" id="KW-0472">Membrane</keyword>
<feature type="domain" description="O-antigen ligase-related" evidence="6">
    <location>
        <begin position="193"/>
        <end position="349"/>
    </location>
</feature>
<evidence type="ECO:0000313" key="7">
    <source>
        <dbReference type="EMBL" id="MDN3491588.1"/>
    </source>
</evidence>
<feature type="transmembrane region" description="Helical" evidence="5">
    <location>
        <begin position="61"/>
        <end position="80"/>
    </location>
</feature>
<dbReference type="PANTHER" id="PTHR37422">
    <property type="entry name" value="TEICHURONIC ACID BIOSYNTHESIS PROTEIN TUAE"/>
    <property type="match status" value="1"/>
</dbReference>
<protein>
    <submittedName>
        <fullName evidence="7">O-antigen ligase family protein</fullName>
    </submittedName>
</protein>
<organism evidence="7 8">
    <name type="scientific">Winogradskyella bathintestinalis</name>
    <dbReference type="NCBI Taxonomy" id="3035208"/>
    <lineage>
        <taxon>Bacteria</taxon>
        <taxon>Pseudomonadati</taxon>
        <taxon>Bacteroidota</taxon>
        <taxon>Flavobacteriia</taxon>
        <taxon>Flavobacteriales</taxon>
        <taxon>Flavobacteriaceae</taxon>
        <taxon>Winogradskyella</taxon>
    </lineage>
</organism>
<dbReference type="GO" id="GO:0016874">
    <property type="term" value="F:ligase activity"/>
    <property type="evidence" value="ECO:0007669"/>
    <property type="project" value="UniProtKB-KW"/>
</dbReference>
<name>A0ABT7ZS71_9FLAO</name>
<feature type="transmembrane region" description="Helical" evidence="5">
    <location>
        <begin position="157"/>
        <end position="176"/>
    </location>
</feature>
<dbReference type="Proteomes" id="UP001231197">
    <property type="component" value="Unassembled WGS sequence"/>
</dbReference>
<evidence type="ECO:0000256" key="4">
    <source>
        <dbReference type="ARBA" id="ARBA00023136"/>
    </source>
</evidence>
<comment type="caution">
    <text evidence="7">The sequence shown here is derived from an EMBL/GenBank/DDBJ whole genome shotgun (WGS) entry which is preliminary data.</text>
</comment>
<keyword evidence="8" id="KW-1185">Reference proteome</keyword>
<feature type="transmembrane region" description="Helical" evidence="5">
    <location>
        <begin position="188"/>
        <end position="221"/>
    </location>
</feature>
<evidence type="ECO:0000256" key="5">
    <source>
        <dbReference type="SAM" id="Phobius"/>
    </source>
</evidence>
<dbReference type="Pfam" id="PF04932">
    <property type="entry name" value="Wzy_C"/>
    <property type="match status" value="1"/>
</dbReference>
<gene>
    <name evidence="7" type="ORF">QMA06_02570</name>
</gene>
<dbReference type="InterPro" id="IPR051533">
    <property type="entry name" value="WaaL-like"/>
</dbReference>
<evidence type="ECO:0000256" key="3">
    <source>
        <dbReference type="ARBA" id="ARBA00022989"/>
    </source>
</evidence>
<reference evidence="7 8" key="1">
    <citation type="journal article" date="2023" name="Int. J. Syst. Evol. Microbiol.">
        <title>Winogradskyella bathintestinalis sp. nov., isolated from the intestine of the deep-sea loosejaw dragonfish, Malacosteus niger.</title>
        <authorList>
            <person name="Uniacke-Lowe S."/>
            <person name="Johnson C.N."/>
            <person name="Stanton C."/>
            <person name="Hill C."/>
            <person name="Ross P."/>
        </authorList>
    </citation>
    <scope>NUCLEOTIDE SEQUENCE [LARGE SCALE GENOMIC DNA]</scope>
    <source>
        <strain evidence="7 8">APC 3343</strain>
    </source>
</reference>
<feature type="transmembrane region" description="Helical" evidence="5">
    <location>
        <begin position="366"/>
        <end position="399"/>
    </location>
</feature>
<keyword evidence="3 5" id="KW-1133">Transmembrane helix</keyword>
<evidence type="ECO:0000256" key="1">
    <source>
        <dbReference type="ARBA" id="ARBA00004141"/>
    </source>
</evidence>
<dbReference type="RefSeq" id="WP_290205287.1">
    <property type="nucleotide sequence ID" value="NZ_JASDDK010000001.1"/>
</dbReference>
<feature type="transmembrane region" description="Helical" evidence="5">
    <location>
        <begin position="7"/>
        <end position="24"/>
    </location>
</feature>
<evidence type="ECO:0000256" key="2">
    <source>
        <dbReference type="ARBA" id="ARBA00022692"/>
    </source>
</evidence>
<dbReference type="PANTHER" id="PTHR37422:SF13">
    <property type="entry name" value="LIPOPOLYSACCHARIDE BIOSYNTHESIS PROTEIN PA4999-RELATED"/>
    <property type="match status" value="1"/>
</dbReference>
<dbReference type="InterPro" id="IPR007016">
    <property type="entry name" value="O-antigen_ligase-rel_domated"/>
</dbReference>
<feature type="transmembrane region" description="Helical" evidence="5">
    <location>
        <begin position="227"/>
        <end position="246"/>
    </location>
</feature>
<feature type="transmembrane region" description="Helical" evidence="5">
    <location>
        <begin position="86"/>
        <end position="103"/>
    </location>
</feature>
<feature type="transmembrane region" description="Helical" evidence="5">
    <location>
        <begin position="115"/>
        <end position="137"/>
    </location>
</feature>
<feature type="transmembrane region" description="Helical" evidence="5">
    <location>
        <begin position="30"/>
        <end position="49"/>
    </location>
</feature>
<dbReference type="EMBL" id="JASDDK010000001">
    <property type="protein sequence ID" value="MDN3491588.1"/>
    <property type="molecule type" value="Genomic_DNA"/>
</dbReference>
<accession>A0ABT7ZS71</accession>
<keyword evidence="2 5" id="KW-0812">Transmembrane</keyword>
<proteinExistence type="predicted"/>
<sequence>MTLNKYLHQTYNLFFCVLCFTLPFEKVLSAAPNVMLITLILLSVFIIKRNAFKAFMQKEKSYAVFAIFFGVILLFSIINGEIENDLFFFQKLAIPLILIPLSIPLKTTIHLKITFIIAVLLAILISIYNIVLYINNIGEFSFSQGNIINDILIAERLYIGFTCVISLVLSLQLYNHNTLNLKKAVRLLFLINALIILIFLLFIAARIAIISAVLVCIYFIITKLKSNYKYIIVFGTIVITGLLFLANPNLSKRFFHIHHKYSDSFFEKIKKHEPRYEIWNCSLGFIDYNKELLIGNGYNKTKDLLVNCYSNNIEDTERKEWFIKSRFNTHNQFFDILLSSGSIALLLFLLYLYHLIKIGRVSFLGIGLLVVLILIMLVENILHRQVGCYLFAFITILILKNKRERILKFKETKD</sequence>
<evidence type="ECO:0000259" key="6">
    <source>
        <dbReference type="Pfam" id="PF04932"/>
    </source>
</evidence>
<keyword evidence="7" id="KW-0436">Ligase</keyword>